<proteinExistence type="predicted"/>
<evidence type="ECO:0000256" key="1">
    <source>
        <dbReference type="SAM" id="SignalP"/>
    </source>
</evidence>
<keyword evidence="3" id="KW-1185">Reference proteome</keyword>
<protein>
    <submittedName>
        <fullName evidence="2">Apelin receptor early endogenous ligand</fullName>
    </submittedName>
</protein>
<dbReference type="OMA" id="GCSHRRC"/>
<dbReference type="GeneTree" id="ENSGT01110000267710"/>
<keyword evidence="1" id="KW-0732">Signal</keyword>
<dbReference type="CTD" id="100506013"/>
<dbReference type="GO" id="GO:0031704">
    <property type="term" value="F:apelin receptor binding"/>
    <property type="evidence" value="ECO:0007669"/>
    <property type="project" value="InterPro"/>
</dbReference>
<dbReference type="OrthoDB" id="9922869at2759"/>
<sequence length="54" mass="6657">MRFHQFFLLFVIFMLSLLLIHGQRQANLAMRRKLHRHNCLQRRCMPLHSRVPFP</sequence>
<dbReference type="InParanoid" id="A0A3Q1MCX2"/>
<organism evidence="2 3">
    <name type="scientific">Bos taurus</name>
    <name type="common">Bovine</name>
    <dbReference type="NCBI Taxonomy" id="9913"/>
    <lineage>
        <taxon>Eukaryota</taxon>
        <taxon>Metazoa</taxon>
        <taxon>Chordata</taxon>
        <taxon>Craniata</taxon>
        <taxon>Vertebrata</taxon>
        <taxon>Euteleostomi</taxon>
        <taxon>Mammalia</taxon>
        <taxon>Eutheria</taxon>
        <taxon>Laurasiatheria</taxon>
        <taxon>Artiodactyla</taxon>
        <taxon>Ruminantia</taxon>
        <taxon>Pecora</taxon>
        <taxon>Bovidae</taxon>
        <taxon>Bovinae</taxon>
        <taxon>Bos</taxon>
    </lineage>
</organism>
<dbReference type="GO" id="GO:0060183">
    <property type="term" value="P:apelin receptor signaling pathway"/>
    <property type="evidence" value="ECO:0007669"/>
    <property type="project" value="InterPro"/>
</dbReference>
<dbReference type="Pfam" id="PF22050">
    <property type="entry name" value="Toddler"/>
    <property type="match status" value="1"/>
</dbReference>
<dbReference type="CDD" id="cd20244">
    <property type="entry name" value="Toddler"/>
    <property type="match status" value="1"/>
</dbReference>
<dbReference type="STRING" id="9913.ENSBTAP00000072001"/>
<accession>A0A3Q1MCX2</accession>
<evidence type="ECO:0000313" key="2">
    <source>
        <dbReference type="Ensembl" id="ENSBTAP00000072001.1"/>
    </source>
</evidence>
<dbReference type="VEuPathDB" id="HostDB:ENSBTAG00000053871"/>
<dbReference type="KEGG" id="bta:101905445"/>
<dbReference type="Proteomes" id="UP000009136">
    <property type="component" value="Chromosome 6"/>
</dbReference>
<reference evidence="2" key="1">
    <citation type="submission" date="2018-03" db="EMBL/GenBank/DDBJ databases">
        <title>ARS-UCD1.2.</title>
        <authorList>
            <person name="Rosen B.D."/>
            <person name="Bickhart D.M."/>
            <person name="Koren S."/>
            <person name="Schnabel R.D."/>
            <person name="Hall R."/>
            <person name="Zimin A."/>
            <person name="Dreischer C."/>
            <person name="Schultheiss S."/>
            <person name="Schroeder S.G."/>
            <person name="Elsik C.G."/>
            <person name="Couldrey C."/>
            <person name="Liu G.E."/>
            <person name="Van Tassell C.P."/>
            <person name="Phillippy A.M."/>
            <person name="Smith T.P.L."/>
            <person name="Medrano J.F."/>
        </authorList>
    </citation>
    <scope>NUCLEOTIDE SEQUENCE [LARGE SCALE GENOMIC DNA]</scope>
    <source>
        <strain evidence="2">Hereford</strain>
    </source>
</reference>
<dbReference type="Bgee" id="ENSBTAG00000053871">
    <property type="expression patterns" value="Expressed in adult mammalian kidney and 34 other cell types or tissues"/>
</dbReference>
<dbReference type="GeneID" id="101905445"/>
<evidence type="ECO:0000313" key="3">
    <source>
        <dbReference type="Proteomes" id="UP000009136"/>
    </source>
</evidence>
<feature type="signal peptide" evidence="1">
    <location>
        <begin position="1"/>
        <end position="22"/>
    </location>
</feature>
<name>A0A3Q1MCX2_BOVIN</name>
<dbReference type="GO" id="GO:0007507">
    <property type="term" value="P:heart development"/>
    <property type="evidence" value="ECO:0007669"/>
    <property type="project" value="InterPro"/>
</dbReference>
<reference evidence="2" key="2">
    <citation type="submission" date="2025-08" db="UniProtKB">
        <authorList>
            <consortium name="Ensembl"/>
        </authorList>
    </citation>
    <scope>IDENTIFICATION</scope>
    <source>
        <strain evidence="2">Hereford</strain>
    </source>
</reference>
<dbReference type="Ensembl" id="ENSBTAT00000069677.2">
    <property type="protein sequence ID" value="ENSBTAP00000072001.1"/>
    <property type="gene ID" value="ENSBTAG00000053871.2"/>
</dbReference>
<gene>
    <name evidence="2" type="primary">APELA</name>
</gene>
<feature type="chain" id="PRO_5018559810" evidence="1">
    <location>
        <begin position="23"/>
        <end position="54"/>
    </location>
</feature>
<reference evidence="2" key="3">
    <citation type="submission" date="2025-09" db="UniProtKB">
        <authorList>
            <consortium name="Ensembl"/>
        </authorList>
    </citation>
    <scope>IDENTIFICATION</scope>
    <source>
        <strain evidence="2">Hereford</strain>
    </source>
</reference>
<dbReference type="RefSeq" id="NP_001295178.1">
    <property type="nucleotide sequence ID" value="NM_001308249.1"/>
</dbReference>
<dbReference type="AlphaFoldDB" id="A0A3Q1MCX2"/>
<dbReference type="InterPro" id="IPR047853">
    <property type="entry name" value="ELA"/>
</dbReference>